<dbReference type="EMBL" id="JACVVK020000174">
    <property type="protein sequence ID" value="KAK7486711.1"/>
    <property type="molecule type" value="Genomic_DNA"/>
</dbReference>
<dbReference type="AlphaFoldDB" id="A0ABD0KIE1"/>
<comment type="caution">
    <text evidence="2">The sequence shown here is derived from an EMBL/GenBank/DDBJ whole genome shotgun (WGS) entry which is preliminary data.</text>
</comment>
<keyword evidence="3" id="KW-1185">Reference proteome</keyword>
<reference evidence="2 3" key="1">
    <citation type="journal article" date="2023" name="Sci. Data">
        <title>Genome assembly of the Korean intertidal mud-creeper Batillaria attramentaria.</title>
        <authorList>
            <person name="Patra A.K."/>
            <person name="Ho P.T."/>
            <person name="Jun S."/>
            <person name="Lee S.J."/>
            <person name="Kim Y."/>
            <person name="Won Y.J."/>
        </authorList>
    </citation>
    <scope>NUCLEOTIDE SEQUENCE [LARGE SCALE GENOMIC DNA]</scope>
    <source>
        <strain evidence="2">Wonlab-2016</strain>
    </source>
</reference>
<organism evidence="2 3">
    <name type="scientific">Batillaria attramentaria</name>
    <dbReference type="NCBI Taxonomy" id="370345"/>
    <lineage>
        <taxon>Eukaryota</taxon>
        <taxon>Metazoa</taxon>
        <taxon>Spiralia</taxon>
        <taxon>Lophotrochozoa</taxon>
        <taxon>Mollusca</taxon>
        <taxon>Gastropoda</taxon>
        <taxon>Caenogastropoda</taxon>
        <taxon>Sorbeoconcha</taxon>
        <taxon>Cerithioidea</taxon>
        <taxon>Batillariidae</taxon>
        <taxon>Batillaria</taxon>
    </lineage>
</organism>
<feature type="region of interest" description="Disordered" evidence="1">
    <location>
        <begin position="1"/>
        <end position="72"/>
    </location>
</feature>
<evidence type="ECO:0000313" key="3">
    <source>
        <dbReference type="Proteomes" id="UP001519460"/>
    </source>
</evidence>
<proteinExistence type="predicted"/>
<protein>
    <submittedName>
        <fullName evidence="2">Uncharacterized protein</fullName>
    </submittedName>
</protein>
<name>A0ABD0KIE1_9CAEN</name>
<accession>A0ABD0KIE1</accession>
<sequence>MPSSALKKSKKAQRKRGLTVRFVDMGGEDTKNPLAASTPTLDTPDRSHSDDSISEASNCSSDMHEHRDLSEVDEEERECLRHLDELGHVLETTFKDVDSIGVLSLAPWSLGVKMKDAYVGRLRSDFDHDRVPEHRYMTHICSAKIARTACCKRQLEAWRELQHGMQDLLCHFCHHHNRSGLEGEHDRQGSHEDEVNEVLEHLRRMSTFDHIVQRLNPGGDQRSFVEQWVVNGSA</sequence>
<gene>
    <name evidence="2" type="ORF">BaRGS_00021995</name>
</gene>
<dbReference type="Proteomes" id="UP001519460">
    <property type="component" value="Unassembled WGS sequence"/>
</dbReference>
<evidence type="ECO:0000256" key="1">
    <source>
        <dbReference type="SAM" id="MobiDB-lite"/>
    </source>
</evidence>
<evidence type="ECO:0000313" key="2">
    <source>
        <dbReference type="EMBL" id="KAK7486711.1"/>
    </source>
</evidence>
<feature type="compositionally biased region" description="Basic residues" evidence="1">
    <location>
        <begin position="7"/>
        <end position="18"/>
    </location>
</feature>